<dbReference type="Pfam" id="PF13527">
    <property type="entry name" value="Acetyltransf_9"/>
    <property type="match status" value="1"/>
</dbReference>
<dbReference type="InterPro" id="IPR051554">
    <property type="entry name" value="Acetyltransferase_Eis"/>
</dbReference>
<dbReference type="OrthoDB" id="9768284at2"/>
<organism evidence="2 3">
    <name type="scientific">Listeria booriae</name>
    <dbReference type="NCBI Taxonomy" id="1552123"/>
    <lineage>
        <taxon>Bacteria</taxon>
        <taxon>Bacillati</taxon>
        <taxon>Bacillota</taxon>
        <taxon>Bacilli</taxon>
        <taxon>Bacillales</taxon>
        <taxon>Listeriaceae</taxon>
        <taxon>Listeria</taxon>
    </lineage>
</organism>
<protein>
    <recommendedName>
        <fullName evidence="1">N-acetyltransferase domain-containing protein</fullName>
    </recommendedName>
</protein>
<dbReference type="InterPro" id="IPR025559">
    <property type="entry name" value="Eis_dom"/>
</dbReference>
<dbReference type="InterPro" id="IPR016181">
    <property type="entry name" value="Acyl_CoA_acyltransferase"/>
</dbReference>
<evidence type="ECO:0000259" key="1">
    <source>
        <dbReference type="PROSITE" id="PS51186"/>
    </source>
</evidence>
<dbReference type="GO" id="GO:0034069">
    <property type="term" value="F:aminoglycoside N-acetyltransferase activity"/>
    <property type="evidence" value="ECO:0007669"/>
    <property type="project" value="TreeGrafter"/>
</dbReference>
<dbReference type="Pfam" id="PF17668">
    <property type="entry name" value="Acetyltransf_17"/>
    <property type="match status" value="1"/>
</dbReference>
<reference evidence="2 3" key="1">
    <citation type="submission" date="2014-05" db="EMBL/GenBank/DDBJ databases">
        <title>Novel Listeriaceae from food processing environments.</title>
        <authorList>
            <person name="den Bakker H.C."/>
        </authorList>
    </citation>
    <scope>NUCLEOTIDE SEQUENCE [LARGE SCALE GENOMIC DNA]</scope>
    <source>
        <strain evidence="2 3">FSL A5-0281</strain>
    </source>
</reference>
<dbReference type="PROSITE" id="PS51186">
    <property type="entry name" value="GNAT"/>
    <property type="match status" value="1"/>
</dbReference>
<dbReference type="Pfam" id="PF13530">
    <property type="entry name" value="SCP2_2"/>
    <property type="match status" value="1"/>
</dbReference>
<dbReference type="InterPro" id="IPR036527">
    <property type="entry name" value="SCP2_sterol-bd_dom_sf"/>
</dbReference>
<evidence type="ECO:0000313" key="2">
    <source>
        <dbReference type="EMBL" id="KGL39875.1"/>
    </source>
</evidence>
<dbReference type="PANTHER" id="PTHR37817:SF1">
    <property type="entry name" value="N-ACETYLTRANSFERASE EIS"/>
    <property type="match status" value="1"/>
</dbReference>
<name>A0A099W6X9_9LIST</name>
<dbReference type="Gene3D" id="3.30.1050.10">
    <property type="entry name" value="SCP2 sterol-binding domain"/>
    <property type="match status" value="1"/>
</dbReference>
<dbReference type="Proteomes" id="UP000029844">
    <property type="component" value="Unassembled WGS sequence"/>
</dbReference>
<dbReference type="eggNOG" id="COG4552">
    <property type="taxonomic scope" value="Bacteria"/>
</dbReference>
<sequence length="389" mass="44979">MELREIKDSEIGKIKELRDYAFRFPASGGEADFQYWAENARRLGLFYGEHLLAQVLTYPLAVSILGERFSMGGVAYVASFPEYRNAGLIRQLMEASLEQMRDNGQIVSYLSPFSIPFYRKFGYEVFTEKVELEIPAHALPDMGTVPGRVMRMTSDDGTGISVVRELYNRFALTKKSGMMMRDDAWWLRMARRKYTKEIAVYCDMNGTTMGYMLFTLDHEVFKIHELVALNYEAEKGLWRFVSSHNMMVDRVVAKNVGSLRDIALAFPSPDFQKQEILDFMMRIVDVQAFLEKYRFVNRSETVLYVEVEDETAPWNEGLFEIRGSMVRRVEKPEGAGVLSITIQGLGQMMMGFVRPRDLVYYEKAQASEITIEAWEKVIPHMRSDFYDAY</sequence>
<dbReference type="Gene3D" id="3.40.630.30">
    <property type="match status" value="2"/>
</dbReference>
<dbReference type="SUPFAM" id="SSF55729">
    <property type="entry name" value="Acyl-CoA N-acyltransferases (Nat)"/>
    <property type="match status" value="1"/>
</dbReference>
<evidence type="ECO:0000313" key="3">
    <source>
        <dbReference type="Proteomes" id="UP000029844"/>
    </source>
</evidence>
<dbReference type="InterPro" id="IPR041380">
    <property type="entry name" value="Acetyltransf_17"/>
</dbReference>
<dbReference type="GeneID" id="58718172"/>
<dbReference type="GO" id="GO:0030649">
    <property type="term" value="P:aminoglycoside antibiotic catabolic process"/>
    <property type="evidence" value="ECO:0007669"/>
    <property type="project" value="TreeGrafter"/>
</dbReference>
<dbReference type="AlphaFoldDB" id="A0A099W6X9"/>
<proteinExistence type="predicted"/>
<comment type="caution">
    <text evidence="2">The sequence shown here is derived from an EMBL/GenBank/DDBJ whole genome shotgun (WGS) entry which is preliminary data.</text>
</comment>
<accession>A0A099W6X9</accession>
<keyword evidence="3" id="KW-1185">Reference proteome</keyword>
<dbReference type="STRING" id="1552123.EP57_12505"/>
<dbReference type="RefSeq" id="WP_036087104.1">
    <property type="nucleotide sequence ID" value="NZ_CBCSHQ010000013.1"/>
</dbReference>
<dbReference type="SUPFAM" id="SSF55718">
    <property type="entry name" value="SCP-like"/>
    <property type="match status" value="1"/>
</dbReference>
<feature type="domain" description="N-acetyltransferase" evidence="1">
    <location>
        <begin position="1"/>
        <end position="146"/>
    </location>
</feature>
<gene>
    <name evidence="2" type="ORF">EP57_12505</name>
</gene>
<dbReference type="PANTHER" id="PTHR37817">
    <property type="entry name" value="N-ACETYLTRANSFERASE EIS"/>
    <property type="match status" value="1"/>
</dbReference>
<dbReference type="InterPro" id="IPR000182">
    <property type="entry name" value="GNAT_dom"/>
</dbReference>
<dbReference type="EMBL" id="JNFA01000025">
    <property type="protein sequence ID" value="KGL39875.1"/>
    <property type="molecule type" value="Genomic_DNA"/>
</dbReference>